<dbReference type="EMBL" id="UYWY01027852">
    <property type="protein sequence ID" value="VDM51288.1"/>
    <property type="molecule type" value="Genomic_DNA"/>
</dbReference>
<sequence>MREANERLVKNSLSSESLAESLSDSQRELRERVAELETRLADSHAQHAEMARQLEAVKHEREKMETKLKKRERELTNLADVVAKRQSEPTKEPPPKHSSEETSVEKDTRTQDALSKLYEDISSIIESHAVRSPSESLFEGSISENEQINKWRTMYLEIYAELEKVRNMLLIQHNINQQHLHEVG</sequence>
<dbReference type="PANTHER" id="PTHR14240">
    <property type="entry name" value="RETINITIS PIGMENTOSA GTPASE REGULATOR-INTERACTING PROTEIN"/>
    <property type="match status" value="1"/>
</dbReference>
<feature type="compositionally biased region" description="Basic and acidic residues" evidence="1">
    <location>
        <begin position="55"/>
        <end position="75"/>
    </location>
</feature>
<dbReference type="InterPro" id="IPR031139">
    <property type="entry name" value="RPGRIP1_fam"/>
</dbReference>
<feature type="compositionally biased region" description="Low complexity" evidence="1">
    <location>
        <begin position="12"/>
        <end position="24"/>
    </location>
</feature>
<dbReference type="GO" id="GO:0035869">
    <property type="term" value="C:ciliary transition zone"/>
    <property type="evidence" value="ECO:0007669"/>
    <property type="project" value="TreeGrafter"/>
</dbReference>
<protein>
    <submittedName>
        <fullName evidence="2">Uncharacterized protein</fullName>
    </submittedName>
</protein>
<evidence type="ECO:0000256" key="1">
    <source>
        <dbReference type="SAM" id="MobiDB-lite"/>
    </source>
</evidence>
<feature type="region of interest" description="Disordered" evidence="1">
    <location>
        <begin position="55"/>
        <end position="111"/>
    </location>
</feature>
<accession>A0A3P7IV27</accession>
<name>A0A3P7IV27_TOXCA</name>
<gene>
    <name evidence="2" type="ORF">TCNE_LOCUS19967</name>
</gene>
<dbReference type="PANTHER" id="PTHR14240:SF1">
    <property type="entry name" value="PROTEIN FANTOM-RELATED"/>
    <property type="match status" value="1"/>
</dbReference>
<feature type="compositionally biased region" description="Basic and acidic residues" evidence="1">
    <location>
        <begin position="82"/>
        <end position="110"/>
    </location>
</feature>
<dbReference type="AlphaFoldDB" id="A0A3P7IV27"/>
<dbReference type="GO" id="GO:1905515">
    <property type="term" value="P:non-motile cilium assembly"/>
    <property type="evidence" value="ECO:0007669"/>
    <property type="project" value="TreeGrafter"/>
</dbReference>
<organism evidence="2">
    <name type="scientific">Toxocara canis</name>
    <name type="common">Canine roundworm</name>
    <dbReference type="NCBI Taxonomy" id="6265"/>
    <lineage>
        <taxon>Eukaryota</taxon>
        <taxon>Metazoa</taxon>
        <taxon>Ecdysozoa</taxon>
        <taxon>Nematoda</taxon>
        <taxon>Chromadorea</taxon>
        <taxon>Rhabditida</taxon>
        <taxon>Spirurina</taxon>
        <taxon>Ascaridomorpha</taxon>
        <taxon>Ascaridoidea</taxon>
        <taxon>Toxocaridae</taxon>
        <taxon>Toxocara</taxon>
    </lineage>
</organism>
<evidence type="ECO:0000313" key="2">
    <source>
        <dbReference type="EMBL" id="VDM51288.1"/>
    </source>
</evidence>
<proteinExistence type="predicted"/>
<feature type="region of interest" description="Disordered" evidence="1">
    <location>
        <begin position="1"/>
        <end position="25"/>
    </location>
</feature>
<reference evidence="2" key="1">
    <citation type="submission" date="2018-11" db="EMBL/GenBank/DDBJ databases">
        <authorList>
            <consortium name="Pathogen Informatics"/>
        </authorList>
    </citation>
    <scope>NUCLEOTIDE SEQUENCE [LARGE SCALE GENOMIC DNA]</scope>
</reference>